<reference evidence="5 6" key="1">
    <citation type="submission" date="2019-09" db="EMBL/GenBank/DDBJ databases">
        <title>Genome sequencing of Ng87 strain.</title>
        <authorList>
            <person name="Karasev E.S."/>
            <person name="Andronov E."/>
        </authorList>
    </citation>
    <scope>NUCLEOTIDE SEQUENCE [LARGE SCALE GENOMIC DNA]</scope>
    <source>
        <strain evidence="5 6">Ng87</strain>
    </source>
</reference>
<protein>
    <submittedName>
        <fullName evidence="5">Transglycosylase SLT domain-containing protein</fullName>
    </submittedName>
</protein>
<feature type="signal peptide" evidence="3">
    <location>
        <begin position="1"/>
        <end position="44"/>
    </location>
</feature>
<proteinExistence type="inferred from homology"/>
<sequence length="409" mass="43930">MARSRPPGFRTSAVGRYRRQAMHKAVLLLLSAGLALAPSPSVWADVPVLDNDAKDKRSEDEGHSATDKDTQDDQLEEQTVTSCNISQKEKNRRLYRSPAQAVNEDTSNVELIKHYADKYNVPVGLALSVAHAESGISTCSGSPTGVKGVMQLTKRTGKGMGFDRDINEENIEGGVKYLGLGVNKCGTTDYACLASWYNGSTAAEQKNWAGKVGRNHGWFNAYAGGSNIEEISSPSYKSTVDYGSEATRNANRAAAGSVDRAISGIDRSSARVQEAGRRIDALSSSVGASEIYQDAWDDNTQARAVNAELLNNLMTARNLFNELLQARLQMKLSKTSETAKAMRSDPNVNPYSCDPVILEQMKVPRADWPRCAVIAAAEGETSVLSSSGNSDGAIADNLLSIQNAAEAAD</sequence>
<feature type="compositionally biased region" description="Basic and acidic residues" evidence="2">
    <location>
        <begin position="53"/>
        <end position="71"/>
    </location>
</feature>
<feature type="region of interest" description="Disordered" evidence="2">
    <location>
        <begin position="53"/>
        <end position="79"/>
    </location>
</feature>
<evidence type="ECO:0000259" key="4">
    <source>
        <dbReference type="Pfam" id="PF01464"/>
    </source>
</evidence>
<dbReference type="InterPro" id="IPR023346">
    <property type="entry name" value="Lysozyme-like_dom_sf"/>
</dbReference>
<name>A0A6A1THK3_NEOGA</name>
<comment type="similarity">
    <text evidence="1">Belongs to the virb1 family.</text>
</comment>
<organism evidence="5 6">
    <name type="scientific">Neorhizobium galegae</name>
    <name type="common">Rhizobium galegae</name>
    <dbReference type="NCBI Taxonomy" id="399"/>
    <lineage>
        <taxon>Bacteria</taxon>
        <taxon>Pseudomonadati</taxon>
        <taxon>Pseudomonadota</taxon>
        <taxon>Alphaproteobacteria</taxon>
        <taxon>Hyphomicrobiales</taxon>
        <taxon>Rhizobiaceae</taxon>
        <taxon>Rhizobium/Agrobacterium group</taxon>
        <taxon>Neorhizobium</taxon>
    </lineage>
</organism>
<gene>
    <name evidence="5" type="ORF">F4V91_33375</name>
</gene>
<feature type="chain" id="PRO_5025616648" evidence="3">
    <location>
        <begin position="45"/>
        <end position="409"/>
    </location>
</feature>
<dbReference type="Pfam" id="PF01464">
    <property type="entry name" value="SLT"/>
    <property type="match status" value="1"/>
</dbReference>
<dbReference type="Gene3D" id="1.10.530.10">
    <property type="match status" value="1"/>
</dbReference>
<comment type="caution">
    <text evidence="5">The sequence shown here is derived from an EMBL/GenBank/DDBJ whole genome shotgun (WGS) entry which is preliminary data.</text>
</comment>
<evidence type="ECO:0000313" key="6">
    <source>
        <dbReference type="Proteomes" id="UP000386575"/>
    </source>
</evidence>
<feature type="domain" description="Transglycosylase SLT" evidence="4">
    <location>
        <begin position="111"/>
        <end position="205"/>
    </location>
</feature>
<evidence type="ECO:0000256" key="1">
    <source>
        <dbReference type="ARBA" id="ARBA00009387"/>
    </source>
</evidence>
<evidence type="ECO:0000256" key="3">
    <source>
        <dbReference type="SAM" id="SignalP"/>
    </source>
</evidence>
<dbReference type="InterPro" id="IPR008258">
    <property type="entry name" value="Transglycosylase_SLT_dom_1"/>
</dbReference>
<evidence type="ECO:0000313" key="5">
    <source>
        <dbReference type="EMBL" id="KAB1082206.1"/>
    </source>
</evidence>
<dbReference type="SUPFAM" id="SSF53955">
    <property type="entry name" value="Lysozyme-like"/>
    <property type="match status" value="1"/>
</dbReference>
<evidence type="ECO:0000256" key="2">
    <source>
        <dbReference type="SAM" id="MobiDB-lite"/>
    </source>
</evidence>
<dbReference type="Proteomes" id="UP000386575">
    <property type="component" value="Unassembled WGS sequence"/>
</dbReference>
<accession>A0A6A1THK3</accession>
<dbReference type="EMBL" id="VZUL01000006">
    <property type="protein sequence ID" value="KAB1082206.1"/>
    <property type="molecule type" value="Genomic_DNA"/>
</dbReference>
<keyword evidence="3" id="KW-0732">Signal</keyword>
<dbReference type="AlphaFoldDB" id="A0A6A1THK3"/>